<evidence type="ECO:0000313" key="2">
    <source>
        <dbReference type="Proteomes" id="UP000614490"/>
    </source>
</evidence>
<evidence type="ECO:0008006" key="3">
    <source>
        <dbReference type="Google" id="ProtNLM"/>
    </source>
</evidence>
<sequence length="175" mass="19887">MGEFIIKVRTIFTSVITVLSIGLIGCVNKDVDVKSPLVFYGESDTWTGTLYIEQSQNNGENTFQVNQLSNLTYKGDFEEINKEQIEGDGIPVHSSFESFIMKGGGTSSHIQETTGWDNASSHSKENATKDNDFKVVVEWDNQKETFKMTYNDEKTAKAQRLDKEEALRYFYEPQK</sequence>
<keyword evidence="2" id="KW-1185">Reference proteome</keyword>
<gene>
    <name evidence="1" type="ORF">H0267_04115</name>
</gene>
<accession>A0A931MU08</accession>
<dbReference type="EMBL" id="JADZSC010000001">
    <property type="protein sequence ID" value="MBH0229393.1"/>
    <property type="molecule type" value="Genomic_DNA"/>
</dbReference>
<name>A0A931MU08_9BACI</name>
<evidence type="ECO:0000313" key="1">
    <source>
        <dbReference type="EMBL" id="MBH0229393.1"/>
    </source>
</evidence>
<dbReference type="RefSeq" id="WP_197316007.1">
    <property type="nucleotide sequence ID" value="NZ_JADZSC010000001.1"/>
</dbReference>
<comment type="caution">
    <text evidence="1">The sequence shown here is derived from an EMBL/GenBank/DDBJ whole genome shotgun (WGS) entry which is preliminary data.</text>
</comment>
<organism evidence="1 2">
    <name type="scientific">Halobacillus yeomjeoni</name>
    <dbReference type="NCBI Taxonomy" id="311194"/>
    <lineage>
        <taxon>Bacteria</taxon>
        <taxon>Bacillati</taxon>
        <taxon>Bacillota</taxon>
        <taxon>Bacilli</taxon>
        <taxon>Bacillales</taxon>
        <taxon>Bacillaceae</taxon>
        <taxon>Halobacillus</taxon>
    </lineage>
</organism>
<protein>
    <recommendedName>
        <fullName evidence="3">Lipoprotein</fullName>
    </recommendedName>
</protein>
<reference evidence="1 2" key="1">
    <citation type="journal article" date="2005" name="Int. J. Syst. Evol. Microbiol.">
        <title>Halobacillus yeomjeoni sp. nov., isolated from a marine solar saltern in Korea.</title>
        <authorList>
            <person name="Yoon J.H."/>
            <person name="Kang S.J."/>
            <person name="Lee C.H."/>
            <person name="Oh H.W."/>
            <person name="Oh T.K."/>
        </authorList>
    </citation>
    <scope>NUCLEOTIDE SEQUENCE [LARGE SCALE GENOMIC DNA]</scope>
    <source>
        <strain evidence="1 2">KCTC 3957</strain>
    </source>
</reference>
<proteinExistence type="predicted"/>
<dbReference type="Proteomes" id="UP000614490">
    <property type="component" value="Unassembled WGS sequence"/>
</dbReference>
<dbReference type="AlphaFoldDB" id="A0A931MU08"/>
<dbReference type="PROSITE" id="PS51257">
    <property type="entry name" value="PROKAR_LIPOPROTEIN"/>
    <property type="match status" value="1"/>
</dbReference>